<proteinExistence type="predicted"/>
<dbReference type="AlphaFoldDB" id="A0A218V336"/>
<feature type="domain" description="FERM" evidence="2">
    <location>
        <begin position="1"/>
        <end position="317"/>
    </location>
</feature>
<dbReference type="SUPFAM" id="SSF50729">
    <property type="entry name" value="PH domain-like"/>
    <property type="match status" value="1"/>
</dbReference>
<dbReference type="Proteomes" id="UP000197619">
    <property type="component" value="Unassembled WGS sequence"/>
</dbReference>
<organism evidence="3 4">
    <name type="scientific">Lonchura striata</name>
    <name type="common">white-rumped munia</name>
    <dbReference type="NCBI Taxonomy" id="40157"/>
    <lineage>
        <taxon>Eukaryota</taxon>
        <taxon>Metazoa</taxon>
        <taxon>Chordata</taxon>
        <taxon>Craniata</taxon>
        <taxon>Vertebrata</taxon>
        <taxon>Euteleostomi</taxon>
        <taxon>Archelosauria</taxon>
        <taxon>Archosauria</taxon>
        <taxon>Dinosauria</taxon>
        <taxon>Saurischia</taxon>
        <taxon>Theropoda</taxon>
        <taxon>Coelurosauria</taxon>
        <taxon>Aves</taxon>
        <taxon>Neognathae</taxon>
        <taxon>Neoaves</taxon>
        <taxon>Telluraves</taxon>
        <taxon>Australaves</taxon>
        <taxon>Passeriformes</taxon>
        <taxon>Passeroidea</taxon>
        <taxon>Estrildidae</taxon>
        <taxon>Estrildinae</taxon>
        <taxon>Lonchura</taxon>
    </lineage>
</organism>
<dbReference type="InterPro" id="IPR051835">
    <property type="entry name" value="RAC1-GEF"/>
</dbReference>
<feature type="compositionally biased region" description="Low complexity" evidence="1">
    <location>
        <begin position="658"/>
        <end position="668"/>
    </location>
</feature>
<reference evidence="3 4" key="1">
    <citation type="submission" date="2017-05" db="EMBL/GenBank/DDBJ databases">
        <title>Genome of assembly of the Bengalese finch, Lonchura striata domestica.</title>
        <authorList>
            <person name="Colquitt B.M."/>
            <person name="Brainard M.S."/>
        </authorList>
    </citation>
    <scope>NUCLEOTIDE SEQUENCE [LARGE SCALE GENOMIC DNA]</scope>
    <source>
        <strain evidence="3">White83orange57</strain>
    </source>
</reference>
<dbReference type="InterPro" id="IPR000299">
    <property type="entry name" value="FERM_domain"/>
</dbReference>
<accession>A0A218V336</accession>
<dbReference type="InterPro" id="IPR019749">
    <property type="entry name" value="Band_41_domain"/>
</dbReference>
<protein>
    <submittedName>
        <fullName evidence="3">FERM domain-containing protein 7</fullName>
    </submittedName>
</protein>
<comment type="caution">
    <text evidence="3">The sequence shown here is derived from an EMBL/GenBank/DDBJ whole genome shotgun (WGS) entry which is preliminary data.</text>
</comment>
<gene>
    <name evidence="3" type="primary">FRMD7</name>
    <name evidence="3" type="ORF">RLOC_00015007</name>
</gene>
<dbReference type="Pfam" id="PF08736">
    <property type="entry name" value="FA"/>
    <property type="match status" value="1"/>
</dbReference>
<dbReference type="PRINTS" id="PR00935">
    <property type="entry name" value="BAND41"/>
</dbReference>
<dbReference type="PANTHER" id="PTHR45858">
    <property type="entry name" value="FERM DOMAIN CONTAINING PROTEIN"/>
    <property type="match status" value="1"/>
</dbReference>
<evidence type="ECO:0000313" key="3">
    <source>
        <dbReference type="EMBL" id="OWK60475.1"/>
    </source>
</evidence>
<dbReference type="InterPro" id="IPR019748">
    <property type="entry name" value="FERM_central"/>
</dbReference>
<dbReference type="CDD" id="cd14473">
    <property type="entry name" value="FERM_B-lobe"/>
    <property type="match status" value="1"/>
</dbReference>
<dbReference type="Gene3D" id="2.30.29.30">
    <property type="entry name" value="Pleckstrin-homology domain (PH domain)/Phosphotyrosine-binding domain (PTB)"/>
    <property type="match status" value="1"/>
</dbReference>
<dbReference type="Pfam" id="PF09379">
    <property type="entry name" value="FERM_N"/>
    <property type="match status" value="1"/>
</dbReference>
<dbReference type="InterPro" id="IPR029071">
    <property type="entry name" value="Ubiquitin-like_domsf"/>
</dbReference>
<dbReference type="Gene3D" id="3.10.20.90">
    <property type="entry name" value="Phosphatidylinositol 3-kinase Catalytic Subunit, Chain A, domain 1"/>
    <property type="match status" value="1"/>
</dbReference>
<dbReference type="SUPFAM" id="SSF54236">
    <property type="entry name" value="Ubiquitin-like"/>
    <property type="match status" value="1"/>
</dbReference>
<evidence type="ECO:0000259" key="2">
    <source>
        <dbReference type="PROSITE" id="PS50057"/>
    </source>
</evidence>
<dbReference type="InterPro" id="IPR011993">
    <property type="entry name" value="PH-like_dom_sf"/>
</dbReference>
<dbReference type="GO" id="GO:0005085">
    <property type="term" value="F:guanyl-nucleotide exchange factor activity"/>
    <property type="evidence" value="ECO:0007669"/>
    <property type="project" value="TreeGrafter"/>
</dbReference>
<dbReference type="InterPro" id="IPR014847">
    <property type="entry name" value="FA"/>
</dbReference>
<dbReference type="InterPro" id="IPR014352">
    <property type="entry name" value="FERM/acyl-CoA-bd_prot_sf"/>
</dbReference>
<dbReference type="EMBL" id="MUZQ01000059">
    <property type="protein sequence ID" value="OWK60475.1"/>
    <property type="molecule type" value="Genomic_DNA"/>
</dbReference>
<feature type="compositionally biased region" description="Low complexity" evidence="1">
    <location>
        <begin position="542"/>
        <end position="555"/>
    </location>
</feature>
<dbReference type="PROSITE" id="PS50057">
    <property type="entry name" value="FERM_3"/>
    <property type="match status" value="1"/>
</dbReference>
<dbReference type="GO" id="GO:0010975">
    <property type="term" value="P:regulation of neuron projection development"/>
    <property type="evidence" value="ECO:0007669"/>
    <property type="project" value="TreeGrafter"/>
</dbReference>
<dbReference type="Gene3D" id="1.20.80.10">
    <property type="match status" value="1"/>
</dbReference>
<name>A0A218V336_9PASE</name>
<evidence type="ECO:0000256" key="1">
    <source>
        <dbReference type="SAM" id="MobiDB-lite"/>
    </source>
</evidence>
<dbReference type="SUPFAM" id="SSF47031">
    <property type="entry name" value="Second domain of FERM"/>
    <property type="match status" value="1"/>
</dbReference>
<feature type="region of interest" description="Disordered" evidence="1">
    <location>
        <begin position="647"/>
        <end position="668"/>
    </location>
</feature>
<keyword evidence="4" id="KW-1185">Reference proteome</keyword>
<feature type="region of interest" description="Disordered" evidence="1">
    <location>
        <begin position="542"/>
        <end position="567"/>
    </location>
</feature>
<dbReference type="SMART" id="SM00295">
    <property type="entry name" value="B41"/>
    <property type="match status" value="1"/>
</dbReference>
<evidence type="ECO:0000313" key="4">
    <source>
        <dbReference type="Proteomes" id="UP000197619"/>
    </source>
</evidence>
<dbReference type="InterPro" id="IPR018980">
    <property type="entry name" value="FERM_PH-like_C"/>
</dbReference>
<dbReference type="PANTHER" id="PTHR45858:SF1">
    <property type="entry name" value="FERM DOMAIN-CONTAINING PROTEIN 7"/>
    <property type="match status" value="1"/>
</dbReference>
<dbReference type="SMART" id="SM01196">
    <property type="entry name" value="FERM_C"/>
    <property type="match status" value="1"/>
</dbReference>
<dbReference type="InterPro" id="IPR041788">
    <property type="entry name" value="FARP1/FARP2/FRMD7_FERM_C"/>
</dbReference>
<dbReference type="STRING" id="299123.ENSLSDP00000006948"/>
<dbReference type="FunFam" id="3.10.20.90:FF:000040">
    <property type="entry name" value="FERM, RhoGEF and pleckstrin domain-containing protein"/>
    <property type="match status" value="1"/>
</dbReference>
<dbReference type="InterPro" id="IPR018979">
    <property type="entry name" value="FERM_N"/>
</dbReference>
<dbReference type="SMART" id="SM01195">
    <property type="entry name" value="FA"/>
    <property type="match status" value="1"/>
</dbReference>
<dbReference type="Pfam" id="PF00373">
    <property type="entry name" value="FERM_M"/>
    <property type="match status" value="1"/>
</dbReference>
<dbReference type="Pfam" id="PF09380">
    <property type="entry name" value="FERM_C"/>
    <property type="match status" value="1"/>
</dbReference>
<dbReference type="InterPro" id="IPR035963">
    <property type="entry name" value="FERM_2"/>
</dbReference>
<sequence length="727" mass="80892">MLHLKVQFLDDSQKIFVVDQKSCGKGLFNLTCSHLNLVEKEYFGLEFHSQAGNQVWLEPLKPITKQVKMDPGHLREELTRYLFTLQIKKDLAQGRLPCSDKSAALLVSHLLQSELGDFHEETDQQHLATHRYLPNQEYLDNKILHYHRRHRGKTPAESDAQLLDVARRLEMYGIRPHPASDGEGTQINLAVTHMGVLVLRGNTKINTFNWSKIRKLSFKRKHFLIKLHANISGDMCYSCVPSEVTEHCLEPLTAHMTLGGSEGKWQSLSHAPDPGCPVSGTQALCKDTLEFTMASRDTCKAFWKTCVEYHAFFRLSEEPKSKPKALLCSKGSSFRYSGRTQRQLLEHGRKAKMKSLPFERKHYTSRYDERQCRSSPDLLTDVSKQVEELRLAYGSRGSYHANGVHGSEPTLDSRRRSSTVEVTFAAELERSKPEASPTFLPHSKSSSAFPLLYAELEMERAWEPIDLFGARNPLTSFRPHQFAGNSKSTSVGNMREVSARQLVYMDVPCPLPVVAPAPPVLCLDRALQSPCPALALGEDTAGAAGASGPVAAKPPRQSPSGTRAGQFHGEAAGTAMGMSVAGENRSLARSFDYGLQEQPPKRSWSQSDMKTIRFPYGSEFRPLGPCPALSSRKGGVFWHVPAQRGLAPGPRRSTERYLGSSTESSDSDSDLLAADYCSLYGRVLRSPMARVRLSSGSLQLDEEDEEVSFATSAAEERISRGASKYFT</sequence>
<dbReference type="CDD" id="cd17188">
    <property type="entry name" value="FERM_F1_FRMD7"/>
    <property type="match status" value="1"/>
</dbReference>
<dbReference type="FunFam" id="1.20.80.10:FF:000005">
    <property type="entry name" value="FERM, RhoGEF and pleckstrin domain-containing protein 1"/>
    <property type="match status" value="1"/>
</dbReference>
<dbReference type="CDD" id="cd13193">
    <property type="entry name" value="FERM_C_FARP1-like"/>
    <property type="match status" value="1"/>
</dbReference>